<dbReference type="SUPFAM" id="SSF53474">
    <property type="entry name" value="alpha/beta-Hydrolases"/>
    <property type="match status" value="1"/>
</dbReference>
<gene>
    <name evidence="2" type="ORF">OSB1V03_LOCUS4552</name>
</gene>
<evidence type="ECO:0000313" key="3">
    <source>
        <dbReference type="Proteomes" id="UP000759131"/>
    </source>
</evidence>
<accession>A0A7R9KJG9</accession>
<name>A0A7R9KJG9_9ACAR</name>
<dbReference type="Pfam" id="PF00561">
    <property type="entry name" value="Abhydrolase_1"/>
    <property type="match status" value="1"/>
</dbReference>
<proteinExistence type="predicted"/>
<evidence type="ECO:0000313" key="2">
    <source>
        <dbReference type="EMBL" id="CAD7624106.1"/>
    </source>
</evidence>
<dbReference type="Proteomes" id="UP000759131">
    <property type="component" value="Unassembled WGS sequence"/>
</dbReference>
<sequence length="265" mass="30220">MSATGKVDVNGWPIWYEKFGSGPHVLLLIPGAIGTGRTDFDDQLFGEYALNMNEFTIVAIELPGWGRSRPPIRKLNNKIFENDSECCVKLMESLGYNKFHVLGWSEGSRVALVLSANYPNSVISMIAMALPVYPTEQNTANILKTRNIQNWGPELIGKYLKVYDSESEIQALWKRHMVFISNFPDYFPKGVCNYKYDTITCPVLIVHGDKDPLVQLEQPLHLMEKLKRAHLKRFPLGGHNVHVVYQQQFKQLVEDFFLEGKVSEN</sequence>
<dbReference type="EMBL" id="CAJPIZ010002097">
    <property type="protein sequence ID" value="CAG2104536.1"/>
    <property type="molecule type" value="Genomic_DNA"/>
</dbReference>
<dbReference type="PANTHER" id="PTHR46331:SF2">
    <property type="entry name" value="VALACYCLOVIR HYDROLASE"/>
    <property type="match status" value="1"/>
</dbReference>
<reference evidence="2" key="1">
    <citation type="submission" date="2020-11" db="EMBL/GenBank/DDBJ databases">
        <authorList>
            <person name="Tran Van P."/>
        </authorList>
    </citation>
    <scope>NUCLEOTIDE SEQUENCE</scope>
</reference>
<evidence type="ECO:0000259" key="1">
    <source>
        <dbReference type="Pfam" id="PF00561"/>
    </source>
</evidence>
<dbReference type="GO" id="GO:0017171">
    <property type="term" value="F:serine hydrolase activity"/>
    <property type="evidence" value="ECO:0007669"/>
    <property type="project" value="TreeGrafter"/>
</dbReference>
<dbReference type="OrthoDB" id="19657at2759"/>
<dbReference type="InterPro" id="IPR000073">
    <property type="entry name" value="AB_hydrolase_1"/>
</dbReference>
<organism evidence="2">
    <name type="scientific">Medioppia subpectinata</name>
    <dbReference type="NCBI Taxonomy" id="1979941"/>
    <lineage>
        <taxon>Eukaryota</taxon>
        <taxon>Metazoa</taxon>
        <taxon>Ecdysozoa</taxon>
        <taxon>Arthropoda</taxon>
        <taxon>Chelicerata</taxon>
        <taxon>Arachnida</taxon>
        <taxon>Acari</taxon>
        <taxon>Acariformes</taxon>
        <taxon>Sarcoptiformes</taxon>
        <taxon>Oribatida</taxon>
        <taxon>Brachypylina</taxon>
        <taxon>Oppioidea</taxon>
        <taxon>Oppiidae</taxon>
        <taxon>Medioppia</taxon>
    </lineage>
</organism>
<dbReference type="Gene3D" id="3.40.50.1820">
    <property type="entry name" value="alpha/beta hydrolase"/>
    <property type="match status" value="1"/>
</dbReference>
<dbReference type="InterPro" id="IPR029058">
    <property type="entry name" value="AB_hydrolase_fold"/>
</dbReference>
<dbReference type="PANTHER" id="PTHR46331">
    <property type="entry name" value="VALACYCLOVIR HYDROLASE"/>
    <property type="match status" value="1"/>
</dbReference>
<dbReference type="EMBL" id="OC856672">
    <property type="protein sequence ID" value="CAD7624106.1"/>
    <property type="molecule type" value="Genomic_DNA"/>
</dbReference>
<dbReference type="AlphaFoldDB" id="A0A7R9KJG9"/>
<protein>
    <recommendedName>
        <fullName evidence="1">AB hydrolase-1 domain-containing protein</fullName>
    </recommendedName>
</protein>
<feature type="domain" description="AB hydrolase-1" evidence="1">
    <location>
        <begin position="25"/>
        <end position="138"/>
    </location>
</feature>
<keyword evidence="3" id="KW-1185">Reference proteome</keyword>